<dbReference type="EMBL" id="JAUUCC010000263">
    <property type="protein sequence ID" value="MEE2055890.1"/>
    <property type="molecule type" value="Genomic_DNA"/>
</dbReference>
<accession>A0ABU7L2W7</accession>
<dbReference type="InterPro" id="IPR021145">
    <property type="entry name" value="Portal_protein_SPP1_Gp6-like"/>
</dbReference>
<protein>
    <submittedName>
        <fullName evidence="1">Phage portal protein</fullName>
    </submittedName>
</protein>
<gene>
    <name evidence="1" type="ORF">Q8A49_35880</name>
</gene>
<dbReference type="Proteomes" id="UP001348641">
    <property type="component" value="Unassembled WGS sequence"/>
</dbReference>
<dbReference type="RefSeq" id="WP_330162604.1">
    <property type="nucleotide sequence ID" value="NZ_JAUUCC010000263.1"/>
</dbReference>
<evidence type="ECO:0000313" key="1">
    <source>
        <dbReference type="EMBL" id="MEE2055890.1"/>
    </source>
</evidence>
<evidence type="ECO:0000313" key="2">
    <source>
        <dbReference type="Proteomes" id="UP001348641"/>
    </source>
</evidence>
<sequence>GEQVVNDLGISIPPQLKGLHTVIGWPQIGVDALERRLDIDMIRYADGSNSSELTEIWGANQLWHESQLAHLDAFVYGRSYAAVGTGEDVPLITIESPLDMAARYDVRSRMVTAGLREYVEEGGVRAATLYLPQSTISLAEESSGWVITDRDDHNVGVVPIVRFSNRQRAADRVGRSEITPAVMSITDAACRTLLGMEVSREFFAAPQRYILGASEGAFEDQEGNPLDAWSTYVGRVLGLERDEDGQLPEVGQFAAGDPSAFTRVLDLYARVMATQLSVPPQYLGYTTDNPASADAIRSSESQLVKTAERKQRLFGTPWADVLRLALIWQHGAEGVPAAARAIDIGWMNPATPTVSAQTDAAVKLVTAGIIPADSDVALEMVGLREEQRARVRADRRRSQGRQLLQEIGAR</sequence>
<dbReference type="Pfam" id="PF05133">
    <property type="entry name" value="SPP1_portal"/>
    <property type="match status" value="1"/>
</dbReference>
<name>A0ABU7L2W7_9ACTN</name>
<organism evidence="1 2">
    <name type="scientific">Nocardiopsis tropica</name>
    <dbReference type="NCBI Taxonomy" id="109330"/>
    <lineage>
        <taxon>Bacteria</taxon>
        <taxon>Bacillati</taxon>
        <taxon>Actinomycetota</taxon>
        <taxon>Actinomycetes</taxon>
        <taxon>Streptosporangiales</taxon>
        <taxon>Nocardiopsidaceae</taxon>
        <taxon>Nocardiopsis</taxon>
    </lineage>
</organism>
<feature type="non-terminal residue" evidence="1">
    <location>
        <position position="410"/>
    </location>
</feature>
<proteinExistence type="predicted"/>
<feature type="non-terminal residue" evidence="1">
    <location>
        <position position="1"/>
    </location>
</feature>
<reference evidence="1 2" key="1">
    <citation type="submission" date="2023-07" db="EMBL/GenBank/DDBJ databases">
        <authorList>
            <person name="Girao M."/>
            <person name="Carvalho M.F."/>
        </authorList>
    </citation>
    <scope>NUCLEOTIDE SEQUENCE [LARGE SCALE GENOMIC DNA]</scope>
    <source>
        <strain evidence="1 2">66/93</strain>
    </source>
</reference>
<comment type="caution">
    <text evidence="1">The sequence shown here is derived from an EMBL/GenBank/DDBJ whole genome shotgun (WGS) entry which is preliminary data.</text>
</comment>